<evidence type="ECO:0000313" key="2">
    <source>
        <dbReference type="Proteomes" id="UP000192527"/>
    </source>
</evidence>
<organism evidence="1 2">
    <name type="scientific">Halobacillus mangrovi</name>
    <dbReference type="NCBI Taxonomy" id="402384"/>
    <lineage>
        <taxon>Bacteria</taxon>
        <taxon>Bacillati</taxon>
        <taxon>Bacillota</taxon>
        <taxon>Bacilli</taxon>
        <taxon>Bacillales</taxon>
        <taxon>Bacillaceae</taxon>
        <taxon>Halobacillus</taxon>
    </lineage>
</organism>
<reference evidence="1 2" key="1">
    <citation type="submission" date="2017-04" db="EMBL/GenBank/DDBJ databases">
        <title>The whole genome sequencing and assembly of Halobacillus mangrovi strain.</title>
        <authorList>
            <person name="Lee S.-J."/>
            <person name="Park M.-K."/>
            <person name="Kim J.-Y."/>
            <person name="Lee Y.-J."/>
            <person name="Yi H."/>
            <person name="Bahn Y.-S."/>
            <person name="Kim J.F."/>
            <person name="Lee D.-W."/>
        </authorList>
    </citation>
    <scope>NUCLEOTIDE SEQUENCE [LARGE SCALE GENOMIC DNA]</scope>
    <source>
        <strain evidence="1 2">KTB 131</strain>
    </source>
</reference>
<dbReference type="OrthoDB" id="2376915at2"/>
<dbReference type="AlphaFoldDB" id="A0A1W5ZS18"/>
<keyword evidence="2" id="KW-1185">Reference proteome</keyword>
<dbReference type="Proteomes" id="UP000192527">
    <property type="component" value="Chromosome"/>
</dbReference>
<gene>
    <name evidence="1" type="ORF">HM131_04335</name>
</gene>
<dbReference type="KEGG" id="hmn:HM131_04335"/>
<accession>A0A1W5ZS18</accession>
<dbReference type="RefSeq" id="WP_085028319.1">
    <property type="nucleotide sequence ID" value="NZ_CP020772.1"/>
</dbReference>
<name>A0A1W5ZS18_9BACI</name>
<sequence length="98" mass="10937">MSYLSPYFFIGNIRIGSVENASCVNLGNNLPHGFESHQKNNQGLGNVYGDGNTLKDLRSLLSDSAILDMLSHQKDEPLPEWMEKIIEEQMKKAAQDSP</sequence>
<dbReference type="STRING" id="402384.HM131_04335"/>
<proteinExistence type="predicted"/>
<dbReference type="EMBL" id="CP020772">
    <property type="protein sequence ID" value="ARI76110.1"/>
    <property type="molecule type" value="Genomic_DNA"/>
</dbReference>
<evidence type="ECO:0000313" key="1">
    <source>
        <dbReference type="EMBL" id="ARI76110.1"/>
    </source>
</evidence>
<protein>
    <submittedName>
        <fullName evidence="1">Uncharacterized protein</fullName>
    </submittedName>
</protein>